<name>A0ABU2VSA1_9ACTN</name>
<keyword evidence="2" id="KW-1185">Reference proteome</keyword>
<accession>A0ABU2VSA1</accession>
<evidence type="ECO:0000313" key="2">
    <source>
        <dbReference type="Proteomes" id="UP001183824"/>
    </source>
</evidence>
<dbReference type="Proteomes" id="UP001183824">
    <property type="component" value="Unassembled WGS sequence"/>
</dbReference>
<protein>
    <submittedName>
        <fullName evidence="1">Uncharacterized protein</fullName>
    </submittedName>
</protein>
<sequence>VMVALCLGGGVYGASLGEHVTQSGFYDEGSQSVQASLLGDEVYGRDRTSHVVAILTPPDDKLVTDKAWQKKVTGELDQVVKDHPDQVQAWVGWLKAPDVASLAAMKTEDQRHTFISVPLKGDDDDAILKNYQAVEPDLQQVNGGDIKLAGLNPLA</sequence>
<evidence type="ECO:0000313" key="1">
    <source>
        <dbReference type="EMBL" id="MDT0488493.1"/>
    </source>
</evidence>
<proteinExistence type="predicted"/>
<dbReference type="EMBL" id="JAVREZ010000219">
    <property type="protein sequence ID" value="MDT0488493.1"/>
    <property type="molecule type" value="Genomic_DNA"/>
</dbReference>
<feature type="non-terminal residue" evidence="1">
    <location>
        <position position="1"/>
    </location>
</feature>
<reference evidence="2" key="1">
    <citation type="submission" date="2023-07" db="EMBL/GenBank/DDBJ databases">
        <title>30 novel species of actinomycetes from the DSMZ collection.</title>
        <authorList>
            <person name="Nouioui I."/>
        </authorList>
    </citation>
    <scope>NUCLEOTIDE SEQUENCE [LARGE SCALE GENOMIC DNA]</scope>
    <source>
        <strain evidence="2">DSM 41640</strain>
    </source>
</reference>
<organism evidence="1 2">
    <name type="scientific">Streptomyces doebereineriae</name>
    <dbReference type="NCBI Taxonomy" id="3075528"/>
    <lineage>
        <taxon>Bacteria</taxon>
        <taxon>Bacillati</taxon>
        <taxon>Actinomycetota</taxon>
        <taxon>Actinomycetes</taxon>
        <taxon>Kitasatosporales</taxon>
        <taxon>Streptomycetaceae</taxon>
        <taxon>Streptomyces</taxon>
    </lineage>
</organism>
<gene>
    <name evidence="1" type="ORF">RNB18_51560</name>
</gene>
<feature type="non-terminal residue" evidence="1">
    <location>
        <position position="155"/>
    </location>
</feature>
<comment type="caution">
    <text evidence="1">The sequence shown here is derived from an EMBL/GenBank/DDBJ whole genome shotgun (WGS) entry which is preliminary data.</text>
</comment>